<evidence type="ECO:0000313" key="2">
    <source>
        <dbReference type="EMBL" id="KAK3386578.1"/>
    </source>
</evidence>
<reference evidence="2" key="2">
    <citation type="submission" date="2023-06" db="EMBL/GenBank/DDBJ databases">
        <authorList>
            <consortium name="Lawrence Berkeley National Laboratory"/>
            <person name="Haridas S."/>
            <person name="Hensen N."/>
            <person name="Bonometti L."/>
            <person name="Westerberg I."/>
            <person name="Brannstrom I.O."/>
            <person name="Guillou S."/>
            <person name="Cros-Aarteil S."/>
            <person name="Calhoun S."/>
            <person name="Kuo A."/>
            <person name="Mondo S."/>
            <person name="Pangilinan J."/>
            <person name="Riley R."/>
            <person name="LaButti K."/>
            <person name="Andreopoulos B."/>
            <person name="Lipzen A."/>
            <person name="Chen C."/>
            <person name="Yanf M."/>
            <person name="Daum C."/>
            <person name="Ng V."/>
            <person name="Clum A."/>
            <person name="Steindorff A."/>
            <person name="Ohm R."/>
            <person name="Martin F."/>
            <person name="Silar P."/>
            <person name="Natvig D."/>
            <person name="Lalanne C."/>
            <person name="Gautier V."/>
            <person name="Ament-velasquez S.L."/>
            <person name="Kruys A."/>
            <person name="Hutchinson M.I."/>
            <person name="Powell A.J."/>
            <person name="Barry K."/>
            <person name="Miller A.N."/>
            <person name="Grigoriev I.V."/>
            <person name="Debuchy R."/>
            <person name="Gladieux P."/>
            <person name="Thoren M.H."/>
            <person name="Johannesson H."/>
        </authorList>
    </citation>
    <scope>NUCLEOTIDE SEQUENCE</scope>
    <source>
        <strain evidence="2">CBS 232.78</strain>
    </source>
</reference>
<organism evidence="2 3">
    <name type="scientific">Podospora didyma</name>
    <dbReference type="NCBI Taxonomy" id="330526"/>
    <lineage>
        <taxon>Eukaryota</taxon>
        <taxon>Fungi</taxon>
        <taxon>Dikarya</taxon>
        <taxon>Ascomycota</taxon>
        <taxon>Pezizomycotina</taxon>
        <taxon>Sordariomycetes</taxon>
        <taxon>Sordariomycetidae</taxon>
        <taxon>Sordariales</taxon>
        <taxon>Podosporaceae</taxon>
        <taxon>Podospora</taxon>
    </lineage>
</organism>
<feature type="region of interest" description="Disordered" evidence="1">
    <location>
        <begin position="1"/>
        <end position="20"/>
    </location>
</feature>
<keyword evidence="3" id="KW-1185">Reference proteome</keyword>
<protein>
    <recommendedName>
        <fullName evidence="4">Protein kinase domain-containing protein</fullName>
    </recommendedName>
</protein>
<proteinExistence type="predicted"/>
<dbReference type="AlphaFoldDB" id="A0AAE0NRU8"/>
<sequence>MSSTPVLHHTPNERWMPPNHEPDRIWSKPHVDILSDAHRPGCDTSTSVYDHANRQWYQLNLTDEEVRGEEDWKIETVRKHITEYYDLHGEPPPWNCIDVMSRKDGRVVPTSFETRPYEQIARSIGGVEFSYGEKGNNLFPTTSFDLVRQKRHIKWGSDRCVWDGLDCVLKRVDLSYSLEVMEKEIKVRTELLYRAVWEMHDDAADDDMFEQRFSLAPILAVVYRDISGGTDADNRRVMMGILMPYCGVDLQMLAGGWKYGMLGQNCSQDDNEEEEVCPPPPRPWPTLPASITKDHFEKLVRGAWEMSRAGVGLGDICDENVVLTPDESRLIFVDVGMVVHGYKGDEYALGETMLWAMDRVSWEDQREIERVREAARLLQSEGDYEGALKKLEK</sequence>
<gene>
    <name evidence="2" type="ORF">B0H63DRAFT_468024</name>
</gene>
<name>A0AAE0NRU8_9PEZI</name>
<evidence type="ECO:0000256" key="1">
    <source>
        <dbReference type="SAM" id="MobiDB-lite"/>
    </source>
</evidence>
<dbReference type="Proteomes" id="UP001285441">
    <property type="component" value="Unassembled WGS sequence"/>
</dbReference>
<comment type="caution">
    <text evidence="2">The sequence shown here is derived from an EMBL/GenBank/DDBJ whole genome shotgun (WGS) entry which is preliminary data.</text>
</comment>
<dbReference type="EMBL" id="JAULSW010000003">
    <property type="protein sequence ID" value="KAK3386578.1"/>
    <property type="molecule type" value="Genomic_DNA"/>
</dbReference>
<accession>A0AAE0NRU8</accession>
<evidence type="ECO:0008006" key="4">
    <source>
        <dbReference type="Google" id="ProtNLM"/>
    </source>
</evidence>
<reference evidence="2" key="1">
    <citation type="journal article" date="2023" name="Mol. Phylogenet. Evol.">
        <title>Genome-scale phylogeny and comparative genomics of the fungal order Sordariales.</title>
        <authorList>
            <person name="Hensen N."/>
            <person name="Bonometti L."/>
            <person name="Westerberg I."/>
            <person name="Brannstrom I.O."/>
            <person name="Guillou S."/>
            <person name="Cros-Aarteil S."/>
            <person name="Calhoun S."/>
            <person name="Haridas S."/>
            <person name="Kuo A."/>
            <person name="Mondo S."/>
            <person name="Pangilinan J."/>
            <person name="Riley R."/>
            <person name="LaButti K."/>
            <person name="Andreopoulos B."/>
            <person name="Lipzen A."/>
            <person name="Chen C."/>
            <person name="Yan M."/>
            <person name="Daum C."/>
            <person name="Ng V."/>
            <person name="Clum A."/>
            <person name="Steindorff A."/>
            <person name="Ohm R.A."/>
            <person name="Martin F."/>
            <person name="Silar P."/>
            <person name="Natvig D.O."/>
            <person name="Lalanne C."/>
            <person name="Gautier V."/>
            <person name="Ament-Velasquez S.L."/>
            <person name="Kruys A."/>
            <person name="Hutchinson M.I."/>
            <person name="Powell A.J."/>
            <person name="Barry K."/>
            <person name="Miller A.N."/>
            <person name="Grigoriev I.V."/>
            <person name="Debuchy R."/>
            <person name="Gladieux P."/>
            <person name="Hiltunen Thoren M."/>
            <person name="Johannesson H."/>
        </authorList>
    </citation>
    <scope>NUCLEOTIDE SEQUENCE</scope>
    <source>
        <strain evidence="2">CBS 232.78</strain>
    </source>
</reference>
<evidence type="ECO:0000313" key="3">
    <source>
        <dbReference type="Proteomes" id="UP001285441"/>
    </source>
</evidence>